<keyword evidence="4 5" id="KW-0472">Membrane</keyword>
<dbReference type="Pfam" id="PF01758">
    <property type="entry name" value="SBF"/>
    <property type="match status" value="1"/>
</dbReference>
<dbReference type="PANTHER" id="PTHR10361">
    <property type="entry name" value="SODIUM-BILE ACID COTRANSPORTER"/>
    <property type="match status" value="1"/>
</dbReference>
<feature type="transmembrane region" description="Helical" evidence="5">
    <location>
        <begin position="170"/>
        <end position="189"/>
    </location>
</feature>
<evidence type="ECO:0000256" key="5">
    <source>
        <dbReference type="SAM" id="Phobius"/>
    </source>
</evidence>
<dbReference type="Proteomes" id="UP000199060">
    <property type="component" value="Unassembled WGS sequence"/>
</dbReference>
<dbReference type="PANTHER" id="PTHR10361:SF24">
    <property type="entry name" value="P3 PROTEIN"/>
    <property type="match status" value="1"/>
</dbReference>
<evidence type="ECO:0000256" key="2">
    <source>
        <dbReference type="ARBA" id="ARBA00022692"/>
    </source>
</evidence>
<proteinExistence type="predicted"/>
<dbReference type="GO" id="GO:0016020">
    <property type="term" value="C:membrane"/>
    <property type="evidence" value="ECO:0007669"/>
    <property type="project" value="UniProtKB-SubCell"/>
</dbReference>
<dbReference type="STRING" id="686796.SAMN04488104_10535"/>
<dbReference type="Gene3D" id="1.20.1530.20">
    <property type="match status" value="1"/>
</dbReference>
<gene>
    <name evidence="6" type="ORF">SAMN04488104_10535</name>
</gene>
<protein>
    <submittedName>
        <fullName evidence="6">Bile acid:Na+ symporter, BASS family</fullName>
    </submittedName>
</protein>
<sequence>METNVLTELFLPLALAVIMLGMGLSLKGGDFKRIFIYPKAVTLGLINQLILLPLIAFALAIVFDLEPTLAVGLMILAACPGGATSNLITHLAKGDGALSITLTAFSSLVAVISIPLIVNFSITYFIPGGEQQTLNVFGTVISVLAITIIPVAIGMLILKKAPELAKRLDKPFRVFSALFFVLIIIAAIAKERANIVEFFVQAGPAALALNLGTLALGYFTAKLLGLSATQGKTISIESGIQNGTLGITVAATLIGNSEMTIPSAIYSLIMFGTAGFLIFLGSKKKEVDASELETKISIDQKP</sequence>
<comment type="subcellular location">
    <subcellularLocation>
        <location evidence="1">Membrane</location>
        <topology evidence="1">Multi-pass membrane protein</topology>
    </subcellularLocation>
</comment>
<evidence type="ECO:0000313" key="7">
    <source>
        <dbReference type="Proteomes" id="UP000199060"/>
    </source>
</evidence>
<dbReference type="AlphaFoldDB" id="A0A1G6XBB1"/>
<organism evidence="6 7">
    <name type="scientific">Algoriphagus faecimaris</name>
    <dbReference type="NCBI Taxonomy" id="686796"/>
    <lineage>
        <taxon>Bacteria</taxon>
        <taxon>Pseudomonadati</taxon>
        <taxon>Bacteroidota</taxon>
        <taxon>Cytophagia</taxon>
        <taxon>Cytophagales</taxon>
        <taxon>Cyclobacteriaceae</taxon>
        <taxon>Algoriphagus</taxon>
    </lineage>
</organism>
<evidence type="ECO:0000256" key="4">
    <source>
        <dbReference type="ARBA" id="ARBA00023136"/>
    </source>
</evidence>
<evidence type="ECO:0000313" key="6">
    <source>
        <dbReference type="EMBL" id="SDD74526.1"/>
    </source>
</evidence>
<feature type="transmembrane region" description="Helical" evidence="5">
    <location>
        <begin position="263"/>
        <end position="280"/>
    </location>
</feature>
<dbReference type="InterPro" id="IPR004710">
    <property type="entry name" value="Bilac:Na_transpt"/>
</dbReference>
<feature type="transmembrane region" description="Helical" evidence="5">
    <location>
        <begin position="40"/>
        <end position="63"/>
    </location>
</feature>
<keyword evidence="3 5" id="KW-1133">Transmembrane helix</keyword>
<feature type="transmembrane region" description="Helical" evidence="5">
    <location>
        <begin position="134"/>
        <end position="158"/>
    </location>
</feature>
<keyword evidence="2 5" id="KW-0812">Transmembrane</keyword>
<evidence type="ECO:0000256" key="3">
    <source>
        <dbReference type="ARBA" id="ARBA00022989"/>
    </source>
</evidence>
<accession>A0A1G6XBB1</accession>
<feature type="transmembrane region" description="Helical" evidence="5">
    <location>
        <begin position="240"/>
        <end position="257"/>
    </location>
</feature>
<evidence type="ECO:0000256" key="1">
    <source>
        <dbReference type="ARBA" id="ARBA00004141"/>
    </source>
</evidence>
<dbReference type="OrthoDB" id="9806785at2"/>
<name>A0A1G6XBB1_9BACT</name>
<feature type="transmembrane region" description="Helical" evidence="5">
    <location>
        <begin position="6"/>
        <end position="28"/>
    </location>
</feature>
<dbReference type="RefSeq" id="WP_087941177.1">
    <property type="nucleotide sequence ID" value="NZ_FNAC01000053.1"/>
</dbReference>
<dbReference type="EMBL" id="FNAC01000053">
    <property type="protein sequence ID" value="SDD74526.1"/>
    <property type="molecule type" value="Genomic_DNA"/>
</dbReference>
<keyword evidence="7" id="KW-1185">Reference proteome</keyword>
<dbReference type="InterPro" id="IPR002657">
    <property type="entry name" value="BilAc:Na_symport/Acr3"/>
</dbReference>
<feature type="transmembrane region" description="Helical" evidence="5">
    <location>
        <begin position="195"/>
        <end position="219"/>
    </location>
</feature>
<feature type="transmembrane region" description="Helical" evidence="5">
    <location>
        <begin position="100"/>
        <end position="122"/>
    </location>
</feature>
<dbReference type="InterPro" id="IPR038770">
    <property type="entry name" value="Na+/solute_symporter_sf"/>
</dbReference>
<feature type="transmembrane region" description="Helical" evidence="5">
    <location>
        <begin position="69"/>
        <end position="88"/>
    </location>
</feature>
<reference evidence="7" key="1">
    <citation type="submission" date="2016-10" db="EMBL/GenBank/DDBJ databases">
        <authorList>
            <person name="Varghese N."/>
            <person name="Submissions S."/>
        </authorList>
    </citation>
    <scope>NUCLEOTIDE SEQUENCE [LARGE SCALE GENOMIC DNA]</scope>
    <source>
        <strain evidence="7">DSM 23095</strain>
    </source>
</reference>